<accession>A0ABQ8HXL5</accession>
<dbReference type="SUPFAM" id="SSF56112">
    <property type="entry name" value="Protein kinase-like (PK-like)"/>
    <property type="match status" value="1"/>
</dbReference>
<dbReference type="Proteomes" id="UP000827721">
    <property type="component" value="Unassembled WGS sequence"/>
</dbReference>
<gene>
    <name evidence="7" type="ORF">JRO89_XS06G0103400</name>
</gene>
<protein>
    <recommendedName>
        <fullName evidence="6">Gnk2-homologous domain-containing protein</fullName>
    </recommendedName>
</protein>
<dbReference type="InterPro" id="IPR038408">
    <property type="entry name" value="GNK2_sf"/>
</dbReference>
<feature type="compositionally biased region" description="Pro residues" evidence="3">
    <location>
        <begin position="261"/>
        <end position="277"/>
    </location>
</feature>
<feature type="domain" description="Gnk2-homologous" evidence="6">
    <location>
        <begin position="142"/>
        <end position="250"/>
    </location>
</feature>
<organism evidence="7 8">
    <name type="scientific">Xanthoceras sorbifolium</name>
    <dbReference type="NCBI Taxonomy" id="99658"/>
    <lineage>
        <taxon>Eukaryota</taxon>
        <taxon>Viridiplantae</taxon>
        <taxon>Streptophyta</taxon>
        <taxon>Embryophyta</taxon>
        <taxon>Tracheophyta</taxon>
        <taxon>Spermatophyta</taxon>
        <taxon>Magnoliopsida</taxon>
        <taxon>eudicotyledons</taxon>
        <taxon>Gunneridae</taxon>
        <taxon>Pentapetalae</taxon>
        <taxon>rosids</taxon>
        <taxon>malvids</taxon>
        <taxon>Sapindales</taxon>
        <taxon>Sapindaceae</taxon>
        <taxon>Xanthoceroideae</taxon>
        <taxon>Xanthoceras</taxon>
    </lineage>
</organism>
<evidence type="ECO:0000313" key="8">
    <source>
        <dbReference type="Proteomes" id="UP000827721"/>
    </source>
</evidence>
<evidence type="ECO:0000256" key="5">
    <source>
        <dbReference type="SAM" id="SignalP"/>
    </source>
</evidence>
<dbReference type="InterPro" id="IPR011009">
    <property type="entry name" value="Kinase-like_dom_sf"/>
</dbReference>
<feature type="domain" description="Gnk2-homologous" evidence="6">
    <location>
        <begin position="28"/>
        <end position="136"/>
    </location>
</feature>
<evidence type="ECO:0000256" key="2">
    <source>
        <dbReference type="ARBA" id="ARBA00022737"/>
    </source>
</evidence>
<feature type="region of interest" description="Disordered" evidence="3">
    <location>
        <begin position="446"/>
        <end position="467"/>
    </location>
</feature>
<dbReference type="Gene3D" id="1.10.510.10">
    <property type="entry name" value="Transferase(Phosphotransferase) domain 1"/>
    <property type="match status" value="1"/>
</dbReference>
<keyword evidence="4" id="KW-0812">Transmembrane</keyword>
<keyword evidence="1 5" id="KW-0732">Signal</keyword>
<feature type="transmembrane region" description="Helical" evidence="4">
    <location>
        <begin position="288"/>
        <end position="311"/>
    </location>
</feature>
<feature type="region of interest" description="Disordered" evidence="3">
    <location>
        <begin position="261"/>
        <end position="281"/>
    </location>
</feature>
<feature type="compositionally biased region" description="Basic and acidic residues" evidence="3">
    <location>
        <begin position="446"/>
        <end position="455"/>
    </location>
</feature>
<dbReference type="EMBL" id="JAFEMO010000006">
    <property type="protein sequence ID" value="KAH7569089.1"/>
    <property type="molecule type" value="Genomic_DNA"/>
</dbReference>
<keyword evidence="4" id="KW-1133">Transmembrane helix</keyword>
<evidence type="ECO:0000256" key="3">
    <source>
        <dbReference type="SAM" id="MobiDB-lite"/>
    </source>
</evidence>
<comment type="caution">
    <text evidence="7">The sequence shown here is derived from an EMBL/GenBank/DDBJ whole genome shotgun (WGS) entry which is preliminary data.</text>
</comment>
<sequence length="467" mass="52147">MASSKQLFFLISPFFFQFLAPGAIAQLELQYKKCYPDGNYTPNSTYESNLNHLLNSLSLDTSIDYGFYNSSYGENEDKAYAFGLCRPDMEPDTCRNCINEASNNITSICPKYLIAIAGFDDRGFNNCMLRYANYDIFGVMENAPYFYVHSENNITENLVEFNQTRNGLLERLISAAAARGSPHKYAVGEETVKNILSLYALVQCNPYLSGADCIRCLNDTTKLIPECCDKREGGRVITPSCNFRYATSKFYKASIEGPPVVSPTPPTRPPVVSPTPPTNKKGKKNRTVIIVVCSVVGSVLLIIFIGSNIFLRMRKREEEYEKYIMHGRISVKSDVYSFGTLVLEIMSGQKISSFGTEEESEGLLTYAWKNWNDGTASNLIDPSLRDGSTDEMMKCIHIGLLCVQKNVSDRPTMASVVVMLSSENLTLPAPSKPGFFMQNSIIREASSSKEHHSGSRNEVSITELYPR</sequence>
<evidence type="ECO:0000313" key="7">
    <source>
        <dbReference type="EMBL" id="KAH7569089.1"/>
    </source>
</evidence>
<proteinExistence type="predicted"/>
<dbReference type="Pfam" id="PF01657">
    <property type="entry name" value="Stress-antifung"/>
    <property type="match status" value="2"/>
</dbReference>
<feature type="chain" id="PRO_5047131681" description="Gnk2-homologous domain-containing protein" evidence="5">
    <location>
        <begin position="26"/>
        <end position="467"/>
    </location>
</feature>
<dbReference type="InterPro" id="IPR002902">
    <property type="entry name" value="GNK2"/>
</dbReference>
<evidence type="ECO:0000256" key="1">
    <source>
        <dbReference type="ARBA" id="ARBA00022729"/>
    </source>
</evidence>
<dbReference type="Gene3D" id="3.30.430.20">
    <property type="entry name" value="Gnk2 domain, C-X8-C-X2-C motif"/>
    <property type="match status" value="2"/>
</dbReference>
<keyword evidence="4" id="KW-0472">Membrane</keyword>
<evidence type="ECO:0000256" key="4">
    <source>
        <dbReference type="SAM" id="Phobius"/>
    </source>
</evidence>
<evidence type="ECO:0000259" key="6">
    <source>
        <dbReference type="PROSITE" id="PS51473"/>
    </source>
</evidence>
<keyword evidence="2" id="KW-0677">Repeat</keyword>
<dbReference type="CDD" id="cd23509">
    <property type="entry name" value="Gnk2-like"/>
    <property type="match status" value="2"/>
</dbReference>
<keyword evidence="8" id="KW-1185">Reference proteome</keyword>
<dbReference type="PANTHER" id="PTHR32099:SF42">
    <property type="entry name" value="CYSTEINE-RICH RECEPTOR-LIKE PROTEIN KINASE 9-RELATED"/>
    <property type="match status" value="1"/>
</dbReference>
<dbReference type="PANTHER" id="PTHR32099">
    <property type="entry name" value="CYSTEINE-RICH REPEAT SECRETORY PROTEIN"/>
    <property type="match status" value="1"/>
</dbReference>
<name>A0ABQ8HXL5_9ROSI</name>
<dbReference type="PROSITE" id="PS51473">
    <property type="entry name" value="GNK2"/>
    <property type="match status" value="2"/>
</dbReference>
<feature type="signal peptide" evidence="5">
    <location>
        <begin position="1"/>
        <end position="25"/>
    </location>
</feature>
<reference evidence="7 8" key="1">
    <citation type="submission" date="2021-02" db="EMBL/GenBank/DDBJ databases">
        <title>Plant Genome Project.</title>
        <authorList>
            <person name="Zhang R.-G."/>
        </authorList>
    </citation>
    <scope>NUCLEOTIDE SEQUENCE [LARGE SCALE GENOMIC DNA]</scope>
    <source>
        <tissue evidence="7">Leaves</tissue>
    </source>
</reference>